<keyword evidence="1" id="KW-0812">Transmembrane</keyword>
<evidence type="ECO:0000313" key="2">
    <source>
        <dbReference type="EMBL" id="CAH1238428.1"/>
    </source>
</evidence>
<dbReference type="Proteomes" id="UP000838412">
    <property type="component" value="Chromosome 10"/>
</dbReference>
<proteinExistence type="predicted"/>
<name>A0A8J9YS44_BRALA</name>
<organism evidence="2 3">
    <name type="scientific">Branchiostoma lanceolatum</name>
    <name type="common">Common lancelet</name>
    <name type="synonym">Amphioxus lanceolatum</name>
    <dbReference type="NCBI Taxonomy" id="7740"/>
    <lineage>
        <taxon>Eukaryota</taxon>
        <taxon>Metazoa</taxon>
        <taxon>Chordata</taxon>
        <taxon>Cephalochordata</taxon>
        <taxon>Leptocardii</taxon>
        <taxon>Amphioxiformes</taxon>
        <taxon>Branchiostomatidae</taxon>
        <taxon>Branchiostoma</taxon>
    </lineage>
</organism>
<sequence length="77" mass="8864">MSDSLSFNQSFDNLFVDDNSTWVNETVVSEEEESTVDWVFIRTLVVVLALSVTVLLGTVTLVYNFVCFERAPQQRRR</sequence>
<keyword evidence="3" id="KW-1185">Reference proteome</keyword>
<protein>
    <submittedName>
        <fullName evidence="2">Hypp5587 protein</fullName>
    </submittedName>
</protein>
<evidence type="ECO:0000313" key="3">
    <source>
        <dbReference type="Proteomes" id="UP000838412"/>
    </source>
</evidence>
<reference evidence="2" key="1">
    <citation type="submission" date="2022-01" db="EMBL/GenBank/DDBJ databases">
        <authorList>
            <person name="Braso-Vives M."/>
        </authorList>
    </citation>
    <scope>NUCLEOTIDE SEQUENCE</scope>
</reference>
<feature type="transmembrane region" description="Helical" evidence="1">
    <location>
        <begin position="39"/>
        <end position="66"/>
    </location>
</feature>
<dbReference type="EMBL" id="OV696695">
    <property type="protein sequence ID" value="CAH1238428.1"/>
    <property type="molecule type" value="Genomic_DNA"/>
</dbReference>
<dbReference type="AlphaFoldDB" id="A0A8J9YS44"/>
<evidence type="ECO:0000256" key="1">
    <source>
        <dbReference type="SAM" id="Phobius"/>
    </source>
</evidence>
<accession>A0A8J9YS44</accession>
<gene>
    <name evidence="2" type="primary">Hypp5587</name>
    <name evidence="2" type="ORF">BLAG_LOCUS3044</name>
</gene>
<keyword evidence="1" id="KW-0472">Membrane</keyword>
<keyword evidence="1" id="KW-1133">Transmembrane helix</keyword>